<comment type="similarity">
    <text evidence="13">Belongs to the RING-type zinc finger family. ATL subfamily.</text>
</comment>
<dbReference type="InterPro" id="IPR053238">
    <property type="entry name" value="RING-H2_zinc_finger"/>
</dbReference>
<comment type="catalytic activity">
    <reaction evidence="1">
        <text>S-ubiquitinyl-[E2 ubiquitin-conjugating enzyme]-L-cysteine + [acceptor protein]-L-lysine = [E2 ubiquitin-conjugating enzyme]-L-cysteine + N(6)-ubiquitinyl-[acceptor protein]-L-lysine.</text>
        <dbReference type="EC" id="2.3.2.27"/>
    </reaction>
</comment>
<dbReference type="InterPro" id="IPR013083">
    <property type="entry name" value="Znf_RING/FYVE/PHD"/>
</dbReference>
<dbReference type="Pfam" id="PF13639">
    <property type="entry name" value="zf-RING_2"/>
    <property type="match status" value="1"/>
</dbReference>
<dbReference type="EC" id="2.3.2.27" evidence="4"/>
<feature type="compositionally biased region" description="Basic and acidic residues" evidence="14">
    <location>
        <begin position="366"/>
        <end position="382"/>
    </location>
</feature>
<evidence type="ECO:0000256" key="13">
    <source>
        <dbReference type="ARBA" id="ARBA00024209"/>
    </source>
</evidence>
<evidence type="ECO:0000256" key="6">
    <source>
        <dbReference type="ARBA" id="ARBA00022692"/>
    </source>
</evidence>
<evidence type="ECO:0000256" key="15">
    <source>
        <dbReference type="SAM" id="Phobius"/>
    </source>
</evidence>
<keyword evidence="6 15" id="KW-0812">Transmembrane</keyword>
<evidence type="ECO:0000256" key="8">
    <source>
        <dbReference type="ARBA" id="ARBA00022771"/>
    </source>
</evidence>
<dbReference type="SMART" id="SM00184">
    <property type="entry name" value="RING"/>
    <property type="match status" value="1"/>
</dbReference>
<evidence type="ECO:0000256" key="2">
    <source>
        <dbReference type="ARBA" id="ARBA00004167"/>
    </source>
</evidence>
<evidence type="ECO:0000256" key="4">
    <source>
        <dbReference type="ARBA" id="ARBA00012483"/>
    </source>
</evidence>
<keyword evidence="5" id="KW-0808">Transferase</keyword>
<keyword evidence="8" id="KW-0863">Zinc-finger</keyword>
<keyword evidence="7" id="KW-0479">Metal-binding</keyword>
<comment type="pathway">
    <text evidence="3">Protein modification; protein ubiquitination.</text>
</comment>
<dbReference type="InterPro" id="IPR001841">
    <property type="entry name" value="Znf_RING"/>
</dbReference>
<organism evidence="18 19">
    <name type="scientific">Musa troglodytarum</name>
    <name type="common">fe'i banana</name>
    <dbReference type="NCBI Taxonomy" id="320322"/>
    <lineage>
        <taxon>Eukaryota</taxon>
        <taxon>Viridiplantae</taxon>
        <taxon>Streptophyta</taxon>
        <taxon>Embryophyta</taxon>
        <taxon>Tracheophyta</taxon>
        <taxon>Spermatophyta</taxon>
        <taxon>Magnoliopsida</taxon>
        <taxon>Liliopsida</taxon>
        <taxon>Zingiberales</taxon>
        <taxon>Musaceae</taxon>
        <taxon>Musa</taxon>
    </lineage>
</organism>
<accession>A0A9E7I9F9</accession>
<dbReference type="Gene3D" id="3.30.40.10">
    <property type="entry name" value="Zinc/RING finger domain, C3HC4 (zinc finger)"/>
    <property type="match status" value="1"/>
</dbReference>
<feature type="domain" description="RING-type" evidence="17">
    <location>
        <begin position="140"/>
        <end position="181"/>
    </location>
</feature>
<dbReference type="PANTHER" id="PTHR14155:SF263">
    <property type="entry name" value="E3 UBIQUITIN-PROTEIN LIGASE ATL6"/>
    <property type="match status" value="1"/>
</dbReference>
<keyword evidence="16" id="KW-0732">Signal</keyword>
<evidence type="ECO:0000313" key="19">
    <source>
        <dbReference type="Proteomes" id="UP001055439"/>
    </source>
</evidence>
<evidence type="ECO:0000256" key="10">
    <source>
        <dbReference type="ARBA" id="ARBA00022833"/>
    </source>
</evidence>
<dbReference type="EMBL" id="CP097511">
    <property type="protein sequence ID" value="URE48555.1"/>
    <property type="molecule type" value="Genomic_DNA"/>
</dbReference>
<keyword evidence="10" id="KW-0862">Zinc</keyword>
<feature type="chain" id="PRO_5039535032" description="RING-type E3 ubiquitin transferase" evidence="16">
    <location>
        <begin position="35"/>
        <end position="417"/>
    </location>
</feature>
<dbReference type="Proteomes" id="UP001055439">
    <property type="component" value="Chromosome 9"/>
</dbReference>
<dbReference type="GO" id="GO:0061630">
    <property type="term" value="F:ubiquitin protein ligase activity"/>
    <property type="evidence" value="ECO:0007669"/>
    <property type="project" value="UniProtKB-EC"/>
</dbReference>
<keyword evidence="9" id="KW-0833">Ubl conjugation pathway</keyword>
<sequence length="417" mass="44739">MAAKFHRRPIVGSLMAAPISLLALLLLTPRCALAQPSPPSDGSSDSANNDNYNGKFNPTMAIVIVVMISLFFLLGFFSLYVRNCSGNDEDLSGSFRRRAAGGTARSRRQQGLRSEVLETFPTLVYAEVKGLKAGKGALECAVCLSEFEDDEELRLLPRCSHVFHSDCIDAWLASHVTCPVCRANLAEQAADDNLDLLPVATPAADAAGLQPETSAPAPDHVAIVVDPTAVAAEEEERKGAATELARIGSQRRAARSRSGRRPAKLPRSHSTGHSEVRPVEDVDRYTLRLPEHIRKEILAARKLHRSASCVAFPTAGEGSSRRGPRGGGWEGSSRGWRSFRLRKSDRWPSFFLRTLSLKVPPWAAGRRGDGEGSIKKGEGEASARGRIATVIAPLECLGGGGGGGEQSSSARSLARQV</sequence>
<gene>
    <name evidence="18" type="ORF">MUK42_25215</name>
</gene>
<evidence type="ECO:0000256" key="11">
    <source>
        <dbReference type="ARBA" id="ARBA00022989"/>
    </source>
</evidence>
<dbReference type="OrthoDB" id="8062037at2759"/>
<reference evidence="18" key="1">
    <citation type="submission" date="2022-05" db="EMBL/GenBank/DDBJ databases">
        <title>The Musa troglodytarum L. genome provides insights into the mechanism of non-climacteric behaviour and enrichment of carotenoids.</title>
        <authorList>
            <person name="Wang J."/>
        </authorList>
    </citation>
    <scope>NUCLEOTIDE SEQUENCE</scope>
    <source>
        <tissue evidence="18">Leaf</tissue>
    </source>
</reference>
<feature type="region of interest" description="Disordered" evidence="14">
    <location>
        <begin position="398"/>
        <end position="417"/>
    </location>
</feature>
<dbReference type="FunFam" id="3.30.40.10:FF:000187">
    <property type="entry name" value="E3 ubiquitin-protein ligase ATL6"/>
    <property type="match status" value="1"/>
</dbReference>
<evidence type="ECO:0000256" key="14">
    <source>
        <dbReference type="SAM" id="MobiDB-lite"/>
    </source>
</evidence>
<feature type="transmembrane region" description="Helical" evidence="15">
    <location>
        <begin position="58"/>
        <end position="81"/>
    </location>
</feature>
<feature type="signal peptide" evidence="16">
    <location>
        <begin position="1"/>
        <end position="34"/>
    </location>
</feature>
<dbReference type="GO" id="GO:0016020">
    <property type="term" value="C:membrane"/>
    <property type="evidence" value="ECO:0007669"/>
    <property type="project" value="UniProtKB-SubCell"/>
</dbReference>
<dbReference type="GO" id="GO:0008270">
    <property type="term" value="F:zinc ion binding"/>
    <property type="evidence" value="ECO:0007669"/>
    <property type="project" value="UniProtKB-KW"/>
</dbReference>
<evidence type="ECO:0000256" key="7">
    <source>
        <dbReference type="ARBA" id="ARBA00022723"/>
    </source>
</evidence>
<dbReference type="PANTHER" id="PTHR14155">
    <property type="entry name" value="RING FINGER DOMAIN-CONTAINING"/>
    <property type="match status" value="1"/>
</dbReference>
<protein>
    <recommendedName>
        <fullName evidence="4">RING-type E3 ubiquitin transferase</fullName>
        <ecNumber evidence="4">2.3.2.27</ecNumber>
    </recommendedName>
</protein>
<feature type="region of interest" description="Disordered" evidence="14">
    <location>
        <begin position="363"/>
        <end position="382"/>
    </location>
</feature>
<keyword evidence="19" id="KW-1185">Reference proteome</keyword>
<keyword evidence="11 15" id="KW-1133">Transmembrane helix</keyword>
<dbReference type="SUPFAM" id="SSF57850">
    <property type="entry name" value="RING/U-box"/>
    <property type="match status" value="1"/>
</dbReference>
<evidence type="ECO:0000259" key="17">
    <source>
        <dbReference type="SMART" id="SM00184"/>
    </source>
</evidence>
<feature type="region of interest" description="Disordered" evidence="14">
    <location>
        <begin position="233"/>
        <end position="278"/>
    </location>
</feature>
<evidence type="ECO:0000256" key="5">
    <source>
        <dbReference type="ARBA" id="ARBA00022679"/>
    </source>
</evidence>
<feature type="compositionally biased region" description="Basic residues" evidence="14">
    <location>
        <begin position="252"/>
        <end position="267"/>
    </location>
</feature>
<dbReference type="CDD" id="cd16461">
    <property type="entry name" value="RING-H2_EL5-like"/>
    <property type="match status" value="1"/>
</dbReference>
<evidence type="ECO:0000256" key="3">
    <source>
        <dbReference type="ARBA" id="ARBA00004906"/>
    </source>
</evidence>
<comment type="subcellular location">
    <subcellularLocation>
        <location evidence="2">Membrane</location>
        <topology evidence="2">Single-pass membrane protein</topology>
    </subcellularLocation>
</comment>
<evidence type="ECO:0000256" key="12">
    <source>
        <dbReference type="ARBA" id="ARBA00023136"/>
    </source>
</evidence>
<evidence type="ECO:0000256" key="1">
    <source>
        <dbReference type="ARBA" id="ARBA00000900"/>
    </source>
</evidence>
<evidence type="ECO:0000256" key="9">
    <source>
        <dbReference type="ARBA" id="ARBA00022786"/>
    </source>
</evidence>
<evidence type="ECO:0000256" key="16">
    <source>
        <dbReference type="SAM" id="SignalP"/>
    </source>
</evidence>
<dbReference type="AlphaFoldDB" id="A0A9E7I9F9"/>
<name>A0A9E7I9F9_9LILI</name>
<evidence type="ECO:0000313" key="18">
    <source>
        <dbReference type="EMBL" id="URE48555.1"/>
    </source>
</evidence>
<keyword evidence="12 15" id="KW-0472">Membrane</keyword>
<proteinExistence type="inferred from homology"/>
<feature type="region of interest" description="Disordered" evidence="14">
    <location>
        <begin position="314"/>
        <end position="335"/>
    </location>
</feature>